<dbReference type="Proteomes" id="UP000663829">
    <property type="component" value="Unassembled WGS sequence"/>
</dbReference>
<dbReference type="EMBL" id="CAJOBA010040960">
    <property type="protein sequence ID" value="CAF4104198.1"/>
    <property type="molecule type" value="Genomic_DNA"/>
</dbReference>
<dbReference type="EMBL" id="CAJOBC010062151">
    <property type="protein sequence ID" value="CAF4213543.1"/>
    <property type="molecule type" value="Genomic_DNA"/>
</dbReference>
<evidence type="ECO:0000313" key="7">
    <source>
        <dbReference type="EMBL" id="CAF1346899.1"/>
    </source>
</evidence>
<dbReference type="GO" id="GO:0008299">
    <property type="term" value="P:isoprenoid biosynthetic process"/>
    <property type="evidence" value="ECO:0007669"/>
    <property type="project" value="UniProtKB-KW"/>
</dbReference>
<evidence type="ECO:0000256" key="4">
    <source>
        <dbReference type="ARBA" id="ARBA00022842"/>
    </source>
</evidence>
<feature type="non-terminal residue" evidence="7">
    <location>
        <position position="1"/>
    </location>
</feature>
<name>A0A815GYU3_9BILA</name>
<gene>
    <name evidence="7" type="ORF">GPM918_LOCUS30711</name>
    <name evidence="6" type="ORF">OVA965_LOCUS28421</name>
    <name evidence="9" type="ORF">SRO942_LOCUS31335</name>
    <name evidence="8" type="ORF">TMI583_LOCUS29172</name>
</gene>
<dbReference type="InterPro" id="IPR000092">
    <property type="entry name" value="Polyprenyl_synt"/>
</dbReference>
<dbReference type="Proteomes" id="UP000681722">
    <property type="component" value="Unassembled WGS sequence"/>
</dbReference>
<comment type="cofactor">
    <cofactor evidence="1">
        <name>Mg(2+)</name>
        <dbReference type="ChEBI" id="CHEBI:18420"/>
    </cofactor>
</comment>
<dbReference type="EMBL" id="CAJNOK010019386">
    <property type="protein sequence ID" value="CAF1298543.1"/>
    <property type="molecule type" value="Genomic_DNA"/>
</dbReference>
<dbReference type="PANTHER" id="PTHR43281:SF1">
    <property type="entry name" value="FARNESYL DIPHOSPHATE SYNTHASE"/>
    <property type="match status" value="1"/>
</dbReference>
<dbReference type="PANTHER" id="PTHR43281">
    <property type="entry name" value="FARNESYL DIPHOSPHATE SYNTHASE"/>
    <property type="match status" value="1"/>
</dbReference>
<reference evidence="7" key="1">
    <citation type="submission" date="2021-02" db="EMBL/GenBank/DDBJ databases">
        <authorList>
            <person name="Nowell W R."/>
        </authorList>
    </citation>
    <scope>NUCLEOTIDE SEQUENCE</scope>
</reference>
<dbReference type="Proteomes" id="UP000682733">
    <property type="component" value="Unassembled WGS sequence"/>
</dbReference>
<keyword evidence="10" id="KW-1185">Reference proteome</keyword>
<organism evidence="7 10">
    <name type="scientific">Didymodactylos carnosus</name>
    <dbReference type="NCBI Taxonomy" id="1234261"/>
    <lineage>
        <taxon>Eukaryota</taxon>
        <taxon>Metazoa</taxon>
        <taxon>Spiralia</taxon>
        <taxon>Gnathifera</taxon>
        <taxon>Rotifera</taxon>
        <taxon>Eurotatoria</taxon>
        <taxon>Bdelloidea</taxon>
        <taxon>Philodinida</taxon>
        <taxon>Philodinidae</taxon>
        <taxon>Didymodactylos</taxon>
    </lineage>
</organism>
<dbReference type="Pfam" id="PF00348">
    <property type="entry name" value="polyprenyl_synt"/>
    <property type="match status" value="1"/>
</dbReference>
<proteinExistence type="predicted"/>
<dbReference type="SFLD" id="SFLDS00005">
    <property type="entry name" value="Isoprenoid_Synthase_Type_I"/>
    <property type="match status" value="1"/>
</dbReference>
<evidence type="ECO:0000313" key="6">
    <source>
        <dbReference type="EMBL" id="CAF1298543.1"/>
    </source>
</evidence>
<dbReference type="PROSITE" id="PS00723">
    <property type="entry name" value="POLYPRENYL_SYNTHASE_1"/>
    <property type="match status" value="1"/>
</dbReference>
<accession>A0A815GYU3</accession>
<keyword evidence="4" id="KW-0460">Magnesium</keyword>
<keyword evidence="3" id="KW-0479">Metal-binding</keyword>
<evidence type="ECO:0000256" key="1">
    <source>
        <dbReference type="ARBA" id="ARBA00001946"/>
    </source>
</evidence>
<evidence type="ECO:0000313" key="9">
    <source>
        <dbReference type="EMBL" id="CAF4213543.1"/>
    </source>
</evidence>
<dbReference type="GO" id="GO:0004659">
    <property type="term" value="F:prenyltransferase activity"/>
    <property type="evidence" value="ECO:0007669"/>
    <property type="project" value="InterPro"/>
</dbReference>
<evidence type="ECO:0000313" key="8">
    <source>
        <dbReference type="EMBL" id="CAF4104198.1"/>
    </source>
</evidence>
<dbReference type="InterPro" id="IPR008949">
    <property type="entry name" value="Isoprenoid_synthase_dom_sf"/>
</dbReference>
<sequence>NLIPQAETYGISCCSSSSIAGLIHRQRVRSTSNQLLNADTPSLSEQYSSKVNRKQKQLIEHFVYEKLEEYTRRARPWRITNIKHIEKRLLRQAPFLAKQNYVPESLVCNWIHETLARIDTVVQQLKTLVSSQNDLIGTLISKTKVSLDEQSKTNKWYKLQLKRAKEISKNEKNLDDNELLYEYQQHVINKLTPNKTFASSSCFRHKTLNLDAAYDGAERTGKEYLSIFLTKYAQRPKPNIQLLDEIVSHGMKQMQKPPRLEELKAVNNQNVLTKAAFIYKTKRAYEMNLKNQADDFMLLRFGKILTVKSKSDDIGETFMQLIHMFLSSVQLLANSMKNDEHILIAEHTISSYLSPTKNDISDKVLLLPETHIDQWTWLLEKWKEALQTFPFYLTKSGAFGRLLRTTIGVGIARLYGFAENKENINDDQIDEKFFEALQVGYYYGVAYAFVDGLQDDREEENSVKQQSSSSFTEADINKWLLTMENVLCGQEFDRDSLPKLPVTKIVFETFDSLIELTERNHIKNEIFNDLALLLRSQRSDIKELDKFYFDLELYMGTVMKSHFTYTATALMGKAQLVESSERSWEMPVLGQMTDDFRDFFDDLKSRSVTSFTHYYHHKQHCLEHKSLNPFYIFLYMCEDLYLNSGKETQTGAFLGRRIIRTLRALELNSSKLGEFLEIFAHQYPELESYCWSLRTKFDLVSDPEKSFFRSINDYGINYAHKSSKGDRTHRKLETYVNDHLKLIENNLKIKSESDEHLLTDGINYAVSAGGKRLRPLLLFMIADLYNLSLDSVLPLATALEYLHTSSLILDDLPAQDNSDTRRGQATLHTFVDEYIPASLSEGRAQLVAVDLIAHAMQLVNQGLLQNGYSVALISNVNNEISKSMHELCVGQMLDLVAARCTINQENNTDENVKLLDKIAWLKTGKAIEVVLVCPVILAGVTDTHEISQIREFGRLLGILFQMKDDLLDIEGEATGKPKQIDERNQTVTYISVLGQNATRERLKTIERQAKNLVEKLWPSAGTVQNVIRYIVERKN</sequence>
<evidence type="ECO:0008006" key="11">
    <source>
        <dbReference type="Google" id="ProtNLM"/>
    </source>
</evidence>
<keyword evidence="2" id="KW-0808">Transferase</keyword>
<evidence type="ECO:0000256" key="5">
    <source>
        <dbReference type="ARBA" id="ARBA00023229"/>
    </source>
</evidence>
<protein>
    <recommendedName>
        <fullName evidence="11">Geranyl diphosphate synthase</fullName>
    </recommendedName>
</protein>
<dbReference type="EMBL" id="CAJNOQ010014705">
    <property type="protein sequence ID" value="CAF1346899.1"/>
    <property type="molecule type" value="Genomic_DNA"/>
</dbReference>
<dbReference type="PROSITE" id="PS00444">
    <property type="entry name" value="POLYPRENYL_SYNTHASE_2"/>
    <property type="match status" value="1"/>
</dbReference>
<dbReference type="OrthoDB" id="6921389at2759"/>
<evidence type="ECO:0000256" key="3">
    <source>
        <dbReference type="ARBA" id="ARBA00022723"/>
    </source>
</evidence>
<dbReference type="AlphaFoldDB" id="A0A815GYU3"/>
<evidence type="ECO:0000256" key="2">
    <source>
        <dbReference type="ARBA" id="ARBA00022679"/>
    </source>
</evidence>
<dbReference type="SUPFAM" id="SSF48576">
    <property type="entry name" value="Terpenoid synthases"/>
    <property type="match status" value="1"/>
</dbReference>
<dbReference type="GO" id="GO:0046872">
    <property type="term" value="F:metal ion binding"/>
    <property type="evidence" value="ECO:0007669"/>
    <property type="project" value="UniProtKB-KW"/>
</dbReference>
<dbReference type="InterPro" id="IPR033749">
    <property type="entry name" value="Polyprenyl_synt_CS"/>
</dbReference>
<dbReference type="Proteomes" id="UP000677228">
    <property type="component" value="Unassembled WGS sequence"/>
</dbReference>
<keyword evidence="5" id="KW-0414">Isoprene biosynthesis</keyword>
<evidence type="ECO:0000313" key="10">
    <source>
        <dbReference type="Proteomes" id="UP000663829"/>
    </source>
</evidence>
<comment type="caution">
    <text evidence="7">The sequence shown here is derived from an EMBL/GenBank/DDBJ whole genome shotgun (WGS) entry which is preliminary data.</text>
</comment>
<dbReference type="Gene3D" id="1.10.600.10">
    <property type="entry name" value="Farnesyl Diphosphate Synthase"/>
    <property type="match status" value="1"/>
</dbReference>